<feature type="non-terminal residue" evidence="2">
    <location>
        <position position="1"/>
    </location>
</feature>
<name>J9F662_WUCBA</name>
<gene>
    <name evidence="2" type="ORF">WUBG_06241</name>
</gene>
<dbReference type="Proteomes" id="UP000004810">
    <property type="component" value="Unassembled WGS sequence"/>
</dbReference>
<evidence type="ECO:0000313" key="3">
    <source>
        <dbReference type="Proteomes" id="UP000004810"/>
    </source>
</evidence>
<sequence>RDERMDENEYCEQWVEEICGNKLLLTATCLEGVVCFTRSLFTTNKNPSKSVITAKVWVAPPAPQKHQQQKSEDPRESVKKCQQSDRSFYE</sequence>
<feature type="region of interest" description="Disordered" evidence="1">
    <location>
        <begin position="61"/>
        <end position="90"/>
    </location>
</feature>
<evidence type="ECO:0000256" key="1">
    <source>
        <dbReference type="SAM" id="MobiDB-lite"/>
    </source>
</evidence>
<proteinExistence type="predicted"/>
<comment type="caution">
    <text evidence="2">The sequence shown here is derived from an EMBL/GenBank/DDBJ whole genome shotgun (WGS) entry which is preliminary data.</text>
</comment>
<protein>
    <submittedName>
        <fullName evidence="2">Uncharacterized protein</fullName>
    </submittedName>
</protein>
<accession>J9F662</accession>
<evidence type="ECO:0000313" key="2">
    <source>
        <dbReference type="EMBL" id="EJW82849.1"/>
    </source>
</evidence>
<dbReference type="EMBL" id="ADBV01002595">
    <property type="protein sequence ID" value="EJW82849.1"/>
    <property type="molecule type" value="Genomic_DNA"/>
</dbReference>
<reference evidence="3" key="1">
    <citation type="submission" date="2012-08" db="EMBL/GenBank/DDBJ databases">
        <title>The Genome Sequence of Wuchereria bancrofti.</title>
        <authorList>
            <person name="Nutman T.B."/>
            <person name="Fink D.L."/>
            <person name="Russ C."/>
            <person name="Young S."/>
            <person name="Zeng Q."/>
            <person name="Koehrsen M."/>
            <person name="Alvarado L."/>
            <person name="Berlin A."/>
            <person name="Chapman S.B."/>
            <person name="Chen Z."/>
            <person name="Freedman E."/>
            <person name="Gellesch M."/>
            <person name="Goldberg J."/>
            <person name="Griggs A."/>
            <person name="Gujja S."/>
            <person name="Heilman E.R."/>
            <person name="Heiman D."/>
            <person name="Hepburn T."/>
            <person name="Howarth C."/>
            <person name="Jen D."/>
            <person name="Larson L."/>
            <person name="Lewis B."/>
            <person name="Mehta T."/>
            <person name="Park D."/>
            <person name="Pearson M."/>
            <person name="Roberts A."/>
            <person name="Saif S."/>
            <person name="Shea T."/>
            <person name="Shenoy N."/>
            <person name="Sisk P."/>
            <person name="Stolte C."/>
            <person name="Sykes S."/>
            <person name="Walk T."/>
            <person name="White J."/>
            <person name="Yandava C."/>
            <person name="Haas B."/>
            <person name="Henn M.R."/>
            <person name="Nusbaum C."/>
            <person name="Birren B."/>
        </authorList>
    </citation>
    <scope>NUCLEOTIDE SEQUENCE [LARGE SCALE GENOMIC DNA]</scope>
    <source>
        <strain evidence="3">NA</strain>
    </source>
</reference>
<dbReference type="AlphaFoldDB" id="J9F662"/>
<feature type="compositionally biased region" description="Basic and acidic residues" evidence="1">
    <location>
        <begin position="69"/>
        <end position="90"/>
    </location>
</feature>
<organism evidence="2 3">
    <name type="scientific">Wuchereria bancrofti</name>
    <dbReference type="NCBI Taxonomy" id="6293"/>
    <lineage>
        <taxon>Eukaryota</taxon>
        <taxon>Metazoa</taxon>
        <taxon>Ecdysozoa</taxon>
        <taxon>Nematoda</taxon>
        <taxon>Chromadorea</taxon>
        <taxon>Rhabditida</taxon>
        <taxon>Spirurina</taxon>
        <taxon>Spiruromorpha</taxon>
        <taxon>Filarioidea</taxon>
        <taxon>Onchocercidae</taxon>
        <taxon>Wuchereria</taxon>
    </lineage>
</organism>